<dbReference type="Proteomes" id="UP000536275">
    <property type="component" value="Unassembled WGS sequence"/>
</dbReference>
<evidence type="ECO:0000313" key="3">
    <source>
        <dbReference type="Proteomes" id="UP000536275"/>
    </source>
</evidence>
<feature type="compositionally biased region" description="Acidic residues" evidence="1">
    <location>
        <begin position="70"/>
        <end position="79"/>
    </location>
</feature>
<proteinExistence type="predicted"/>
<name>A0A8H6BXM1_CANAX</name>
<feature type="compositionally biased region" description="Polar residues" evidence="1">
    <location>
        <begin position="1"/>
        <end position="16"/>
    </location>
</feature>
<protein>
    <submittedName>
        <fullName evidence="2">Uncharacterized protein</fullName>
    </submittedName>
</protein>
<feature type="compositionally biased region" description="Low complexity" evidence="1">
    <location>
        <begin position="42"/>
        <end position="55"/>
    </location>
</feature>
<gene>
    <name evidence="2" type="ORF">FOB64_003322</name>
</gene>
<feature type="compositionally biased region" description="Basic and acidic residues" evidence="1">
    <location>
        <begin position="56"/>
        <end position="69"/>
    </location>
</feature>
<accession>A0A8H6BXM1</accession>
<reference evidence="2 3" key="1">
    <citation type="submission" date="2020-03" db="EMBL/GenBank/DDBJ databases">
        <title>FDA dAtabase for Regulatory Grade micrObial Sequences (FDA-ARGOS): Supporting development and validation of Infectious Disease Dx tests.</title>
        <authorList>
            <person name="Campos J."/>
            <person name="Goldberg B."/>
            <person name="Tallon L."/>
            <person name="Sadzewicz L."/>
            <person name="Vavikolanu K."/>
            <person name="Mehta A."/>
            <person name="Aluvathingal J."/>
            <person name="Nadendla S."/>
            <person name="Nandy P."/>
            <person name="Geyer C."/>
            <person name="Yan Y."/>
            <person name="Sichtig H."/>
        </authorList>
    </citation>
    <scope>NUCLEOTIDE SEQUENCE [LARGE SCALE GENOMIC DNA]</scope>
    <source>
        <strain evidence="2 3">FDAARGOS_656</strain>
    </source>
</reference>
<feature type="compositionally biased region" description="Polar residues" evidence="1">
    <location>
        <begin position="84"/>
        <end position="99"/>
    </location>
</feature>
<organism evidence="2 3">
    <name type="scientific">Candida albicans</name>
    <name type="common">Yeast</name>
    <dbReference type="NCBI Taxonomy" id="5476"/>
    <lineage>
        <taxon>Eukaryota</taxon>
        <taxon>Fungi</taxon>
        <taxon>Dikarya</taxon>
        <taxon>Ascomycota</taxon>
        <taxon>Saccharomycotina</taxon>
        <taxon>Pichiomycetes</taxon>
        <taxon>Debaryomycetaceae</taxon>
        <taxon>Candida/Lodderomyces clade</taxon>
        <taxon>Candida</taxon>
    </lineage>
</organism>
<dbReference type="AlphaFoldDB" id="A0A8H6BXM1"/>
<feature type="region of interest" description="Disordered" evidence="1">
    <location>
        <begin position="1"/>
        <end position="141"/>
    </location>
</feature>
<evidence type="ECO:0000256" key="1">
    <source>
        <dbReference type="SAM" id="MobiDB-lite"/>
    </source>
</evidence>
<comment type="caution">
    <text evidence="2">The sequence shown here is derived from an EMBL/GenBank/DDBJ whole genome shotgun (WGS) entry which is preliminary data.</text>
</comment>
<sequence>MQRSGTTSTDDIQSISAFKPDPELIDNMYDDDRREVEEGNQPHHQYQQQQQQHQQQQEEHFDGGSHNHDGDDEQEEEGGEDHSNTLINRSSDSQISKNGSLRLANDIDKESLQEGFSIYSSKKLDDEYEGKPPQPTTKIGC</sequence>
<evidence type="ECO:0000313" key="2">
    <source>
        <dbReference type="EMBL" id="KAF6069261.1"/>
    </source>
</evidence>
<feature type="compositionally biased region" description="Basic and acidic residues" evidence="1">
    <location>
        <begin position="30"/>
        <end position="41"/>
    </location>
</feature>
<dbReference type="EMBL" id="JABWAD010000041">
    <property type="protein sequence ID" value="KAF6069261.1"/>
    <property type="molecule type" value="Genomic_DNA"/>
</dbReference>